<organism evidence="3 4">
    <name type="scientific">Mesorhizobium australicum</name>
    <dbReference type="NCBI Taxonomy" id="536018"/>
    <lineage>
        <taxon>Bacteria</taxon>
        <taxon>Pseudomonadati</taxon>
        <taxon>Pseudomonadota</taxon>
        <taxon>Alphaproteobacteria</taxon>
        <taxon>Hyphomicrobiales</taxon>
        <taxon>Phyllobacteriaceae</taxon>
        <taxon>Mesorhizobium</taxon>
    </lineage>
</organism>
<dbReference type="EMBL" id="FXBL01000004">
    <property type="protein sequence ID" value="SMH40842.1"/>
    <property type="molecule type" value="Genomic_DNA"/>
</dbReference>
<name>A0A1X7NRX5_9HYPH</name>
<feature type="signal peptide" evidence="2">
    <location>
        <begin position="1"/>
        <end position="21"/>
    </location>
</feature>
<protein>
    <submittedName>
        <fullName evidence="3">Conjugative transfer region protein TrbK</fullName>
    </submittedName>
</protein>
<dbReference type="NCBIfam" id="TIGR04360">
    <property type="entry name" value="other_trbK"/>
    <property type="match status" value="1"/>
</dbReference>
<evidence type="ECO:0000313" key="3">
    <source>
        <dbReference type="EMBL" id="SMH40842.1"/>
    </source>
</evidence>
<proteinExistence type="predicted"/>
<sequence length="89" mass="9444">MDGKMLARLAAVVAIAVAVTAAATHLARDGKPTGPQSSPPTAIDTPRPDPLRETLGRCREMGEAATRNPECLAAWDENRRHFLSPTPGN</sequence>
<dbReference type="Proteomes" id="UP000193083">
    <property type="component" value="Unassembled WGS sequence"/>
</dbReference>
<dbReference type="OrthoDB" id="9815800at2"/>
<keyword evidence="4" id="KW-1185">Reference proteome</keyword>
<reference evidence="3 4" key="1">
    <citation type="submission" date="2017-04" db="EMBL/GenBank/DDBJ databases">
        <authorList>
            <person name="Afonso C.L."/>
            <person name="Miller P.J."/>
            <person name="Scott M.A."/>
            <person name="Spackman E."/>
            <person name="Goraichik I."/>
            <person name="Dimitrov K.M."/>
            <person name="Suarez D.L."/>
            <person name="Swayne D.E."/>
        </authorList>
    </citation>
    <scope>NUCLEOTIDE SEQUENCE [LARGE SCALE GENOMIC DNA]</scope>
    <source>
        <strain evidence="3 4">B5P</strain>
    </source>
</reference>
<feature type="chain" id="PRO_5013231120" evidence="2">
    <location>
        <begin position="22"/>
        <end position="89"/>
    </location>
</feature>
<dbReference type="Pfam" id="PF20084">
    <property type="entry name" value="TrbK"/>
    <property type="match status" value="1"/>
</dbReference>
<keyword evidence="2" id="KW-0732">Signal</keyword>
<dbReference type="RefSeq" id="WP_085464399.1">
    <property type="nucleotide sequence ID" value="NZ_FXBL01000004.1"/>
</dbReference>
<dbReference type="AlphaFoldDB" id="A0A1X7NRX5"/>
<evidence type="ECO:0000313" key="4">
    <source>
        <dbReference type="Proteomes" id="UP000193083"/>
    </source>
</evidence>
<gene>
    <name evidence="3" type="ORF">SAMN02982922_2446</name>
</gene>
<accession>A0A1X7NRX5</accession>
<dbReference type="InterPro" id="IPR027587">
    <property type="entry name" value="TrbK"/>
</dbReference>
<evidence type="ECO:0000256" key="2">
    <source>
        <dbReference type="SAM" id="SignalP"/>
    </source>
</evidence>
<evidence type="ECO:0000256" key="1">
    <source>
        <dbReference type="SAM" id="MobiDB-lite"/>
    </source>
</evidence>
<feature type="compositionally biased region" description="Basic and acidic residues" evidence="1">
    <location>
        <begin position="46"/>
        <end position="55"/>
    </location>
</feature>
<feature type="region of interest" description="Disordered" evidence="1">
    <location>
        <begin position="26"/>
        <end position="55"/>
    </location>
</feature>